<dbReference type="EMBL" id="JARLKY010000083">
    <property type="protein sequence ID" value="MEC0231039.1"/>
    <property type="molecule type" value="Genomic_DNA"/>
</dbReference>
<keyword evidence="2" id="KW-0805">Transcription regulation</keyword>
<comment type="caution">
    <text evidence="6">The sequence shown here is derived from an EMBL/GenBank/DDBJ whole genome shotgun (WGS) entry which is preliminary data.</text>
</comment>
<dbReference type="PANTHER" id="PTHR30146">
    <property type="entry name" value="LACI-RELATED TRANSCRIPTIONAL REPRESSOR"/>
    <property type="match status" value="1"/>
</dbReference>
<keyword evidence="4" id="KW-0804">Transcription</keyword>
<sequence>MSNLFRWTIKKLKLDHSIAIMFIEHERFRIWYYGTTLGIIIFDRSGCIYLASIKEIAQHAGVSQGTASIVLNGKGDQYRISASTQQRIIEAARQLNYQPNISARRLRSGGETVLPIIALFWALDTRTALISRFLKGLQHALSSIDGEYELLIQPYVGTKLHEVRSLITGTRYNGAIIANPTEEDEAFLDNTLLNVPIVLYQRSSTKYSSVNVDSFKTGEEVAGLFASRGHKHIGVIVPNVSSSAVRFRKEGFLAKAAELGVEVNPAHIVFSDFSERGGDEAIRQLFKNQATPPTALFIISDQMAVGALAALNELGKRVPNEIEIIGHDDDEVTSYTIPTLSTVHLPVEQMAEECIHLLTGLMHHRTTVPVAKMLETHIVARNSCGGDPIE</sequence>
<dbReference type="Gene3D" id="3.40.50.2300">
    <property type="match status" value="2"/>
</dbReference>
<dbReference type="SUPFAM" id="SSF53822">
    <property type="entry name" value="Periplasmic binding protein-like I"/>
    <property type="match status" value="1"/>
</dbReference>
<keyword evidence="7" id="KW-1185">Reference proteome</keyword>
<dbReference type="PANTHER" id="PTHR30146:SF148">
    <property type="entry name" value="HTH-TYPE TRANSCRIPTIONAL REPRESSOR PURR-RELATED"/>
    <property type="match status" value="1"/>
</dbReference>
<organism evidence="6 7">
    <name type="scientific">Paenibacillus alba</name>
    <dbReference type="NCBI Taxonomy" id="1197127"/>
    <lineage>
        <taxon>Bacteria</taxon>
        <taxon>Bacillati</taxon>
        <taxon>Bacillota</taxon>
        <taxon>Bacilli</taxon>
        <taxon>Bacillales</taxon>
        <taxon>Paenibacillaceae</taxon>
        <taxon>Paenibacillus</taxon>
    </lineage>
</organism>
<gene>
    <name evidence="6" type="ORF">P4I72_28460</name>
</gene>
<accession>A0ABU6GED3</accession>
<keyword evidence="3 6" id="KW-0238">DNA-binding</keyword>
<dbReference type="GO" id="GO:0003677">
    <property type="term" value="F:DNA binding"/>
    <property type="evidence" value="ECO:0007669"/>
    <property type="project" value="UniProtKB-KW"/>
</dbReference>
<name>A0ABU6GED3_9BACL</name>
<dbReference type="Pfam" id="PF00356">
    <property type="entry name" value="LacI"/>
    <property type="match status" value="1"/>
</dbReference>
<dbReference type="SUPFAM" id="SSF47413">
    <property type="entry name" value="lambda repressor-like DNA-binding domains"/>
    <property type="match status" value="1"/>
</dbReference>
<evidence type="ECO:0000256" key="3">
    <source>
        <dbReference type="ARBA" id="ARBA00023125"/>
    </source>
</evidence>
<reference evidence="6 7" key="1">
    <citation type="submission" date="2023-03" db="EMBL/GenBank/DDBJ databases">
        <title>Bacillus Genome Sequencing.</title>
        <authorList>
            <person name="Dunlap C."/>
        </authorList>
    </citation>
    <scope>NUCLEOTIDE SEQUENCE [LARGE SCALE GENOMIC DNA]</scope>
    <source>
        <strain evidence="6 7">BD-533</strain>
    </source>
</reference>
<evidence type="ECO:0000256" key="2">
    <source>
        <dbReference type="ARBA" id="ARBA00023015"/>
    </source>
</evidence>
<dbReference type="Proteomes" id="UP001338137">
    <property type="component" value="Unassembled WGS sequence"/>
</dbReference>
<dbReference type="InterPro" id="IPR010982">
    <property type="entry name" value="Lambda_DNA-bd_dom_sf"/>
</dbReference>
<proteinExistence type="predicted"/>
<evidence type="ECO:0000256" key="1">
    <source>
        <dbReference type="ARBA" id="ARBA00022491"/>
    </source>
</evidence>
<keyword evidence="1" id="KW-0678">Repressor</keyword>
<feature type="domain" description="HTH lacI-type" evidence="5">
    <location>
        <begin position="51"/>
        <end position="108"/>
    </location>
</feature>
<evidence type="ECO:0000313" key="6">
    <source>
        <dbReference type="EMBL" id="MEC0231039.1"/>
    </source>
</evidence>
<evidence type="ECO:0000313" key="7">
    <source>
        <dbReference type="Proteomes" id="UP001338137"/>
    </source>
</evidence>
<dbReference type="SMART" id="SM00354">
    <property type="entry name" value="HTH_LACI"/>
    <property type="match status" value="1"/>
</dbReference>
<dbReference type="Pfam" id="PF13377">
    <property type="entry name" value="Peripla_BP_3"/>
    <property type="match status" value="1"/>
</dbReference>
<dbReference type="InterPro" id="IPR046335">
    <property type="entry name" value="LacI/GalR-like_sensor"/>
</dbReference>
<dbReference type="InterPro" id="IPR028082">
    <property type="entry name" value="Peripla_BP_I"/>
</dbReference>
<dbReference type="RefSeq" id="WP_326074976.1">
    <property type="nucleotide sequence ID" value="NZ_JARLKY010000083.1"/>
</dbReference>
<dbReference type="Gene3D" id="1.10.260.40">
    <property type="entry name" value="lambda repressor-like DNA-binding domains"/>
    <property type="match status" value="1"/>
</dbReference>
<dbReference type="CDD" id="cd01392">
    <property type="entry name" value="HTH_LacI"/>
    <property type="match status" value="1"/>
</dbReference>
<dbReference type="InterPro" id="IPR000843">
    <property type="entry name" value="HTH_LacI"/>
</dbReference>
<protein>
    <submittedName>
        <fullName evidence="6">LacI family DNA-binding transcriptional regulator</fullName>
    </submittedName>
</protein>
<dbReference type="PROSITE" id="PS00356">
    <property type="entry name" value="HTH_LACI_1"/>
    <property type="match status" value="1"/>
</dbReference>
<evidence type="ECO:0000259" key="5">
    <source>
        <dbReference type="PROSITE" id="PS50932"/>
    </source>
</evidence>
<dbReference type="PROSITE" id="PS50932">
    <property type="entry name" value="HTH_LACI_2"/>
    <property type="match status" value="1"/>
</dbReference>
<evidence type="ECO:0000256" key="4">
    <source>
        <dbReference type="ARBA" id="ARBA00023163"/>
    </source>
</evidence>